<evidence type="ECO:0000256" key="5">
    <source>
        <dbReference type="ARBA" id="ARBA00023136"/>
    </source>
</evidence>
<feature type="region of interest" description="Disordered" evidence="6">
    <location>
        <begin position="126"/>
        <end position="170"/>
    </location>
</feature>
<feature type="region of interest" description="Disordered" evidence="6">
    <location>
        <begin position="452"/>
        <end position="490"/>
    </location>
</feature>
<dbReference type="EMBL" id="CP129683">
    <property type="protein sequence ID" value="XDS51118.1"/>
    <property type="molecule type" value="Genomic_DNA"/>
</dbReference>
<feature type="region of interest" description="Disordered" evidence="6">
    <location>
        <begin position="250"/>
        <end position="269"/>
    </location>
</feature>
<protein>
    <submittedName>
        <fullName evidence="10">ABC transporter permease</fullName>
    </submittedName>
</protein>
<dbReference type="PANTHER" id="PTHR30572:SF9">
    <property type="entry name" value="ABC TRANSPORTER PERMEASE PROTEIN"/>
    <property type="match status" value="1"/>
</dbReference>
<feature type="compositionally biased region" description="Gly residues" evidence="6">
    <location>
        <begin position="150"/>
        <end position="163"/>
    </location>
</feature>
<dbReference type="InterPro" id="IPR003838">
    <property type="entry name" value="ABC3_permease_C"/>
</dbReference>
<dbReference type="GO" id="GO:0022857">
    <property type="term" value="F:transmembrane transporter activity"/>
    <property type="evidence" value="ECO:0007669"/>
    <property type="project" value="TreeGrafter"/>
</dbReference>
<feature type="transmembrane region" description="Helical" evidence="7">
    <location>
        <begin position="518"/>
        <end position="540"/>
    </location>
</feature>
<feature type="domain" description="ABC3 transporter permease C-terminal" evidence="8">
    <location>
        <begin position="362"/>
        <end position="437"/>
    </location>
</feature>
<evidence type="ECO:0000256" key="6">
    <source>
        <dbReference type="SAM" id="MobiDB-lite"/>
    </source>
</evidence>
<feature type="compositionally biased region" description="Low complexity" evidence="6">
    <location>
        <begin position="466"/>
        <end position="490"/>
    </location>
</feature>
<evidence type="ECO:0000256" key="3">
    <source>
        <dbReference type="ARBA" id="ARBA00022692"/>
    </source>
</evidence>
<dbReference type="PANTHER" id="PTHR30572">
    <property type="entry name" value="MEMBRANE COMPONENT OF TRANSPORTER-RELATED"/>
    <property type="match status" value="1"/>
</dbReference>
<evidence type="ECO:0000256" key="1">
    <source>
        <dbReference type="ARBA" id="ARBA00004651"/>
    </source>
</evidence>
<name>A0AB39UQE8_9BIFI</name>
<dbReference type="RefSeq" id="WP_369342082.1">
    <property type="nucleotide sequence ID" value="NZ_CP129675.1"/>
</dbReference>
<organism evidence="10">
    <name type="scientific">Bifidobacterium fermentum</name>
    <dbReference type="NCBI Taxonomy" id="3059035"/>
    <lineage>
        <taxon>Bacteria</taxon>
        <taxon>Bacillati</taxon>
        <taxon>Actinomycetota</taxon>
        <taxon>Actinomycetes</taxon>
        <taxon>Bifidobacteriales</taxon>
        <taxon>Bifidobacteriaceae</taxon>
        <taxon>Bifidobacterium</taxon>
    </lineage>
</organism>
<dbReference type="AlphaFoldDB" id="A0AB39UQE8"/>
<evidence type="ECO:0000256" key="7">
    <source>
        <dbReference type="SAM" id="Phobius"/>
    </source>
</evidence>
<keyword evidence="3 7" id="KW-0812">Transmembrane</keyword>
<evidence type="ECO:0000256" key="4">
    <source>
        <dbReference type="ARBA" id="ARBA00022989"/>
    </source>
</evidence>
<evidence type="ECO:0000259" key="8">
    <source>
        <dbReference type="Pfam" id="PF02687"/>
    </source>
</evidence>
<accession>A0AB39UQE8</accession>
<dbReference type="EMBL" id="CP129675">
    <property type="protein sequence ID" value="XDS47251.1"/>
    <property type="molecule type" value="Genomic_DNA"/>
</dbReference>
<sequence length="550" mass="56050">MFVFKNAWKSVVRNKGRNILIAIIVAIIAAAATIGLSIRQAADSARATGLEDTSVTAQISVNREKLISSAQSSSSSSSSSSKPDFSAARSALASKTLSLASYEKYAKASTVKTGTYYTETSSVSKTDSFQPVSTTSTSSSSSSSSSGQAAGQGAGGGMGGGMGAEETQSGDFSLVGFSSDTAVKNATNGTFTMTSGKVFGYTSSSNSDVIISKSLADFNKVSVGDTISVTNPYDTSKTIKLKVVGIYKNTTDTSSSNNGPSQSTSSDPSNAIYTSISTLKALGLDASSTVTTTDSSGTSTKTAAAQLSYTYVLGSKSAYTTFTKDVKKAGLSSDYTVSSADVEEYESSLLPLNNLAKFALTLLLVVLAVGGVVLIVLSLFNVRERKYEVGVLTAMGVKKAKVATQFAIELLIVTMIGLGVGAVAGAATSVPVSNQLLASQVSQQESQASTQEAQFGRGANVGGSGTSTSGTSGSSSGTTTGKTAAAPTQGTGNPFSTKAVSYVSSINTSVSLSMVGQLLLIGLGLTLISALVGVIFVMRYEPLQILADRS</sequence>
<feature type="compositionally biased region" description="Low complexity" evidence="6">
    <location>
        <begin position="133"/>
        <end position="149"/>
    </location>
</feature>
<keyword evidence="5 7" id="KW-0472">Membrane</keyword>
<dbReference type="Pfam" id="PF02687">
    <property type="entry name" value="FtsX"/>
    <property type="match status" value="1"/>
</dbReference>
<feature type="transmembrane region" description="Helical" evidence="7">
    <location>
        <begin position="402"/>
        <end position="427"/>
    </location>
</feature>
<dbReference type="InterPro" id="IPR050250">
    <property type="entry name" value="Macrolide_Exporter_MacB"/>
</dbReference>
<feature type="compositionally biased region" description="Low complexity" evidence="6">
    <location>
        <begin position="253"/>
        <end position="266"/>
    </location>
</feature>
<evidence type="ECO:0000256" key="2">
    <source>
        <dbReference type="ARBA" id="ARBA00022475"/>
    </source>
</evidence>
<dbReference type="KEGG" id="bfk:QN062_02755"/>
<proteinExistence type="predicted"/>
<evidence type="ECO:0000313" key="9">
    <source>
        <dbReference type="EMBL" id="XDS47251.1"/>
    </source>
</evidence>
<gene>
    <name evidence="10" type="ORF">QN062_02755</name>
    <name evidence="9" type="ORF">QN217_03690</name>
</gene>
<evidence type="ECO:0000313" key="10">
    <source>
        <dbReference type="EMBL" id="XDS51118.1"/>
    </source>
</evidence>
<comment type="subcellular location">
    <subcellularLocation>
        <location evidence="1">Cell membrane</location>
        <topology evidence="1">Multi-pass membrane protein</topology>
    </subcellularLocation>
</comment>
<feature type="transmembrane region" description="Helical" evidence="7">
    <location>
        <begin position="20"/>
        <end position="38"/>
    </location>
</feature>
<dbReference type="GO" id="GO:0005886">
    <property type="term" value="C:plasma membrane"/>
    <property type="evidence" value="ECO:0007669"/>
    <property type="project" value="UniProtKB-SubCell"/>
</dbReference>
<keyword evidence="4 7" id="KW-1133">Transmembrane helix</keyword>
<feature type="transmembrane region" description="Helical" evidence="7">
    <location>
        <begin position="358"/>
        <end position="382"/>
    </location>
</feature>
<reference evidence="10" key="1">
    <citation type="submission" date="2023-07" db="EMBL/GenBank/DDBJ databases">
        <title>Bifidobacterium aquikefiriaerophilum sp. nov. and Bifidobacterium eccum sp. nov., isolated from water kefir.</title>
        <authorList>
            <person name="Breselge S."/>
            <person name="Bellassi P."/>
            <person name="Barcenilla C."/>
            <person name="Alvarez-Ordonez A."/>
            <person name="Morelli L."/>
            <person name="Cotter P.D."/>
        </authorList>
    </citation>
    <scope>NUCLEOTIDE SEQUENCE</scope>
    <source>
        <strain evidence="10">WK012_4_13</strain>
        <strain evidence="9">WK048_4_13</strain>
    </source>
</reference>
<keyword evidence="2" id="KW-1003">Cell membrane</keyword>